<organism evidence="1 2">
    <name type="scientific">Caerostris extrusa</name>
    <name type="common">Bark spider</name>
    <name type="synonym">Caerostris bankana</name>
    <dbReference type="NCBI Taxonomy" id="172846"/>
    <lineage>
        <taxon>Eukaryota</taxon>
        <taxon>Metazoa</taxon>
        <taxon>Ecdysozoa</taxon>
        <taxon>Arthropoda</taxon>
        <taxon>Chelicerata</taxon>
        <taxon>Arachnida</taxon>
        <taxon>Araneae</taxon>
        <taxon>Araneomorphae</taxon>
        <taxon>Entelegynae</taxon>
        <taxon>Araneoidea</taxon>
        <taxon>Araneidae</taxon>
        <taxon>Caerostris</taxon>
    </lineage>
</organism>
<comment type="caution">
    <text evidence="1">The sequence shown here is derived from an EMBL/GenBank/DDBJ whole genome shotgun (WGS) entry which is preliminary data.</text>
</comment>
<dbReference type="EMBL" id="BPLR01007636">
    <property type="protein sequence ID" value="GIY18510.1"/>
    <property type="molecule type" value="Genomic_DNA"/>
</dbReference>
<name>A0AAV4R9Y4_CAEEX</name>
<gene>
    <name evidence="1" type="ORF">CEXT_570911</name>
</gene>
<sequence length="104" mass="12162">MWFQQDGTVVYFCANVSNCHNGVFGHRWIRRLTIRLVSMFIRFFTCLLFVSETSKGPYLLTPIDSDGHLIAKISVLLLQWIIKHLSFWRLDTIHLIDAGSLYRC</sequence>
<protein>
    <submittedName>
        <fullName evidence="1">Uncharacterized protein</fullName>
    </submittedName>
</protein>
<reference evidence="1 2" key="1">
    <citation type="submission" date="2021-06" db="EMBL/GenBank/DDBJ databases">
        <title>Caerostris extrusa draft genome.</title>
        <authorList>
            <person name="Kono N."/>
            <person name="Arakawa K."/>
        </authorList>
    </citation>
    <scope>NUCLEOTIDE SEQUENCE [LARGE SCALE GENOMIC DNA]</scope>
</reference>
<dbReference type="AlphaFoldDB" id="A0AAV4R9Y4"/>
<evidence type="ECO:0000313" key="2">
    <source>
        <dbReference type="Proteomes" id="UP001054945"/>
    </source>
</evidence>
<evidence type="ECO:0000313" key="1">
    <source>
        <dbReference type="EMBL" id="GIY18510.1"/>
    </source>
</evidence>
<keyword evidence="2" id="KW-1185">Reference proteome</keyword>
<dbReference type="Proteomes" id="UP001054945">
    <property type="component" value="Unassembled WGS sequence"/>
</dbReference>
<proteinExistence type="predicted"/>
<accession>A0AAV4R9Y4</accession>